<evidence type="ECO:0000256" key="6">
    <source>
        <dbReference type="SAM" id="Phobius"/>
    </source>
</evidence>
<feature type="transmembrane region" description="Helical" evidence="6">
    <location>
        <begin position="150"/>
        <end position="172"/>
    </location>
</feature>
<evidence type="ECO:0000313" key="8">
    <source>
        <dbReference type="Proteomes" id="UP001061862"/>
    </source>
</evidence>
<feature type="transmembrane region" description="Helical" evidence="6">
    <location>
        <begin position="184"/>
        <end position="205"/>
    </location>
</feature>
<evidence type="ECO:0000313" key="7">
    <source>
        <dbReference type="EMBL" id="UXN69632.1"/>
    </source>
</evidence>
<dbReference type="PANTHER" id="PTHR30086:SF20">
    <property type="entry name" value="ARGININE EXPORTER PROTEIN ARGO-RELATED"/>
    <property type="match status" value="1"/>
</dbReference>
<feature type="transmembrane region" description="Helical" evidence="6">
    <location>
        <begin position="113"/>
        <end position="138"/>
    </location>
</feature>
<evidence type="ECO:0000256" key="5">
    <source>
        <dbReference type="ARBA" id="ARBA00023136"/>
    </source>
</evidence>
<protein>
    <submittedName>
        <fullName evidence="7">LysE family translocator</fullName>
    </submittedName>
</protein>
<feature type="transmembrane region" description="Helical" evidence="6">
    <location>
        <begin position="41"/>
        <end position="66"/>
    </location>
</feature>
<dbReference type="Proteomes" id="UP001061862">
    <property type="component" value="Chromosome"/>
</dbReference>
<name>A0ABY6CBY6_9HYPH</name>
<organism evidence="7 8">
    <name type="scientific">Devosia neptuniae</name>
    <dbReference type="NCBI Taxonomy" id="191302"/>
    <lineage>
        <taxon>Bacteria</taxon>
        <taxon>Pseudomonadati</taxon>
        <taxon>Pseudomonadota</taxon>
        <taxon>Alphaproteobacteria</taxon>
        <taxon>Hyphomicrobiales</taxon>
        <taxon>Devosiaceae</taxon>
        <taxon>Devosia</taxon>
    </lineage>
</organism>
<feature type="transmembrane region" description="Helical" evidence="6">
    <location>
        <begin position="6"/>
        <end position="29"/>
    </location>
</feature>
<dbReference type="PANTHER" id="PTHR30086">
    <property type="entry name" value="ARGININE EXPORTER PROTEIN ARGO"/>
    <property type="match status" value="1"/>
</dbReference>
<evidence type="ECO:0000256" key="1">
    <source>
        <dbReference type="ARBA" id="ARBA00004651"/>
    </source>
</evidence>
<keyword evidence="5 6" id="KW-0472">Membrane</keyword>
<accession>A0ABY6CBY6</accession>
<evidence type="ECO:0000256" key="3">
    <source>
        <dbReference type="ARBA" id="ARBA00022692"/>
    </source>
</evidence>
<evidence type="ECO:0000256" key="2">
    <source>
        <dbReference type="ARBA" id="ARBA00022475"/>
    </source>
</evidence>
<keyword evidence="4 6" id="KW-1133">Transmembrane helix</keyword>
<dbReference type="PIRSF" id="PIRSF006324">
    <property type="entry name" value="LeuE"/>
    <property type="match status" value="1"/>
</dbReference>
<dbReference type="EMBL" id="CP104965">
    <property type="protein sequence ID" value="UXN69632.1"/>
    <property type="molecule type" value="Genomic_DNA"/>
</dbReference>
<reference evidence="7 8" key="1">
    <citation type="submission" date="2022-09" db="EMBL/GenBank/DDBJ databases">
        <title>Interaction between co-microsymbionts with complementary sets of symbiotic genes in legume-rhizobium systems.</title>
        <authorList>
            <person name="Safronova V."/>
            <person name="Sazanova A."/>
            <person name="Afonin A."/>
            <person name="Chirak E."/>
        </authorList>
    </citation>
    <scope>NUCLEOTIDE SEQUENCE [LARGE SCALE GENOMIC DNA]</scope>
    <source>
        <strain evidence="7 8">A18/4-1</strain>
    </source>
</reference>
<keyword evidence="3 6" id="KW-0812">Transmembrane</keyword>
<dbReference type="RefSeq" id="WP_262168207.1">
    <property type="nucleotide sequence ID" value="NZ_CP104965.1"/>
</dbReference>
<proteinExistence type="predicted"/>
<keyword evidence="8" id="KW-1185">Reference proteome</keyword>
<sequence>MDYAQALWLYFILLFGIIIVPGMDMFFVLANALTGGRRAGLMATAGIMLGGAVHTLFGALAVGVLTQLPAEVFRAMILIGAAYMAWIGYTLVRSSITVDHIGKAPSRSSWVAFRQGLITCLLNPKAYMFVVAVFPQFIRPQFGPLWRQALVMGVMTVLMQMLIYGGLALAAAKGRDALIGNPQVTQWIGRGAGVLFILAAAFAVWHDVFGHVGT</sequence>
<keyword evidence="2" id="KW-1003">Cell membrane</keyword>
<dbReference type="Pfam" id="PF01810">
    <property type="entry name" value="LysE"/>
    <property type="match status" value="1"/>
</dbReference>
<evidence type="ECO:0000256" key="4">
    <source>
        <dbReference type="ARBA" id="ARBA00022989"/>
    </source>
</evidence>
<feature type="transmembrane region" description="Helical" evidence="6">
    <location>
        <begin position="72"/>
        <end position="92"/>
    </location>
</feature>
<gene>
    <name evidence="7" type="ORF">N8A98_20810</name>
</gene>
<comment type="subcellular location">
    <subcellularLocation>
        <location evidence="1">Cell membrane</location>
        <topology evidence="1">Multi-pass membrane protein</topology>
    </subcellularLocation>
</comment>
<dbReference type="InterPro" id="IPR001123">
    <property type="entry name" value="LeuE-type"/>
</dbReference>